<gene>
    <name evidence="2" type="ORF">CEXT_100641</name>
</gene>
<evidence type="ECO:0000256" key="1">
    <source>
        <dbReference type="SAM" id="MobiDB-lite"/>
    </source>
</evidence>
<comment type="caution">
    <text evidence="2">The sequence shown here is derived from an EMBL/GenBank/DDBJ whole genome shotgun (WGS) entry which is preliminary data.</text>
</comment>
<keyword evidence="3" id="KW-1185">Reference proteome</keyword>
<name>A0AAV4MAA3_CAEEX</name>
<dbReference type="AlphaFoldDB" id="A0AAV4MAA3"/>
<reference evidence="2 3" key="1">
    <citation type="submission" date="2021-06" db="EMBL/GenBank/DDBJ databases">
        <title>Caerostris extrusa draft genome.</title>
        <authorList>
            <person name="Kono N."/>
            <person name="Arakawa K."/>
        </authorList>
    </citation>
    <scope>NUCLEOTIDE SEQUENCE [LARGE SCALE GENOMIC DNA]</scope>
</reference>
<organism evidence="2 3">
    <name type="scientific">Caerostris extrusa</name>
    <name type="common">Bark spider</name>
    <name type="synonym">Caerostris bankana</name>
    <dbReference type="NCBI Taxonomy" id="172846"/>
    <lineage>
        <taxon>Eukaryota</taxon>
        <taxon>Metazoa</taxon>
        <taxon>Ecdysozoa</taxon>
        <taxon>Arthropoda</taxon>
        <taxon>Chelicerata</taxon>
        <taxon>Arachnida</taxon>
        <taxon>Araneae</taxon>
        <taxon>Araneomorphae</taxon>
        <taxon>Entelegynae</taxon>
        <taxon>Araneoidea</taxon>
        <taxon>Araneidae</taxon>
        <taxon>Caerostris</taxon>
    </lineage>
</organism>
<sequence length="83" mass="9649">MPKPCRYSNDRRNQRKQKDTLSKEYRREALELSALVVCVIHHLGLSRGSLCNVIDHVNVPAQHHTPMRRGFVVKLSCLRLKMI</sequence>
<protein>
    <submittedName>
        <fullName evidence="2">Uncharacterized protein</fullName>
    </submittedName>
</protein>
<feature type="compositionally biased region" description="Basic and acidic residues" evidence="1">
    <location>
        <begin position="8"/>
        <end position="21"/>
    </location>
</feature>
<accession>A0AAV4MAA3</accession>
<proteinExistence type="predicted"/>
<feature type="region of interest" description="Disordered" evidence="1">
    <location>
        <begin position="1"/>
        <end position="21"/>
    </location>
</feature>
<evidence type="ECO:0000313" key="3">
    <source>
        <dbReference type="Proteomes" id="UP001054945"/>
    </source>
</evidence>
<dbReference type="Proteomes" id="UP001054945">
    <property type="component" value="Unassembled WGS sequence"/>
</dbReference>
<dbReference type="EMBL" id="BPLR01019429">
    <property type="protein sequence ID" value="GIX67739.1"/>
    <property type="molecule type" value="Genomic_DNA"/>
</dbReference>
<evidence type="ECO:0000313" key="2">
    <source>
        <dbReference type="EMBL" id="GIX67739.1"/>
    </source>
</evidence>